<evidence type="ECO:0000313" key="3">
    <source>
        <dbReference type="Proteomes" id="UP001056426"/>
    </source>
</evidence>
<dbReference type="AlphaFoldDB" id="A0A9J6ZTF2"/>
<feature type="signal peptide" evidence="1">
    <location>
        <begin position="1"/>
        <end position="19"/>
    </location>
</feature>
<reference evidence="2" key="1">
    <citation type="submission" date="2022-05" db="EMBL/GenBank/DDBJ databases">
        <authorList>
            <person name="Sun X."/>
        </authorList>
    </citation>
    <scope>NUCLEOTIDE SEQUENCE</scope>
    <source>
        <strain evidence="2">Ai-910</strain>
    </source>
</reference>
<accession>A0A9J6ZTF2</accession>
<evidence type="ECO:0000313" key="2">
    <source>
        <dbReference type="EMBL" id="URW80989.1"/>
    </source>
</evidence>
<organism evidence="2 3">
    <name type="scientific">Xiashengella succiniciproducens</name>
    <dbReference type="NCBI Taxonomy" id="2949635"/>
    <lineage>
        <taxon>Bacteria</taxon>
        <taxon>Pseudomonadati</taxon>
        <taxon>Bacteroidota</taxon>
        <taxon>Bacteroidia</taxon>
        <taxon>Marinilabiliales</taxon>
        <taxon>Marinilabiliaceae</taxon>
        <taxon>Xiashengella</taxon>
    </lineage>
</organism>
<proteinExistence type="predicted"/>
<dbReference type="Proteomes" id="UP001056426">
    <property type="component" value="Chromosome"/>
</dbReference>
<dbReference type="InterPro" id="IPR046495">
    <property type="entry name" value="DUF6588"/>
</dbReference>
<reference evidence="2" key="2">
    <citation type="submission" date="2022-06" db="EMBL/GenBank/DDBJ databases">
        <title>Xiashengella guii gen. nov. sp. nov., a bacterium isolated form anaerobic digestion tank.</title>
        <authorList>
            <person name="Huang H."/>
        </authorList>
    </citation>
    <scope>NUCLEOTIDE SEQUENCE</scope>
    <source>
        <strain evidence="2">Ai-910</strain>
    </source>
</reference>
<gene>
    <name evidence="2" type="ORF">M9189_06445</name>
</gene>
<name>A0A9J6ZTF2_9BACT</name>
<keyword evidence="1" id="KW-0732">Signal</keyword>
<dbReference type="Pfam" id="PF20230">
    <property type="entry name" value="DUF6588"/>
    <property type="match status" value="1"/>
</dbReference>
<feature type="chain" id="PRO_5039885925" evidence="1">
    <location>
        <begin position="20"/>
        <end position="107"/>
    </location>
</feature>
<sequence>MKSSRKLPLLVLLALSVSAVGQKKVTDFLEMGKDAAGIMTKEYLRPYGEMLGKSLNGGWYNSASIHKLGGFDFNAGLKLQLGFLALYGDYTFGDYSMLSAGLGISFR</sequence>
<dbReference type="EMBL" id="CP098400">
    <property type="protein sequence ID" value="URW80989.1"/>
    <property type="molecule type" value="Genomic_DNA"/>
</dbReference>
<dbReference type="RefSeq" id="WP_250725511.1">
    <property type="nucleotide sequence ID" value="NZ_CP098400.1"/>
</dbReference>
<keyword evidence="3" id="KW-1185">Reference proteome</keyword>
<protein>
    <submittedName>
        <fullName evidence="2">Uncharacterized protein</fullName>
    </submittedName>
</protein>
<evidence type="ECO:0000256" key="1">
    <source>
        <dbReference type="SAM" id="SignalP"/>
    </source>
</evidence>
<dbReference type="KEGG" id="alkq:M9189_06445"/>